<reference evidence="1 2" key="1">
    <citation type="submission" date="2020-04" db="EMBL/GenBank/DDBJ databases">
        <title>MicrobeNet Type strains.</title>
        <authorList>
            <person name="Nicholson A.C."/>
        </authorList>
    </citation>
    <scope>NUCLEOTIDE SEQUENCE [LARGE SCALE GENOMIC DNA]</scope>
    <source>
        <strain evidence="1 2">DSM 45078</strain>
    </source>
</reference>
<organism evidence="1 2">
    <name type="scientific">Nocardia speluncae</name>
    <dbReference type="NCBI Taxonomy" id="419477"/>
    <lineage>
        <taxon>Bacteria</taxon>
        <taxon>Bacillati</taxon>
        <taxon>Actinomycetota</taxon>
        <taxon>Actinomycetes</taxon>
        <taxon>Mycobacteriales</taxon>
        <taxon>Nocardiaceae</taxon>
        <taxon>Nocardia</taxon>
    </lineage>
</organism>
<dbReference type="EMBL" id="JAAXOO010000002">
    <property type="protein sequence ID" value="NKY33451.1"/>
    <property type="molecule type" value="Genomic_DNA"/>
</dbReference>
<dbReference type="InterPro" id="IPR009100">
    <property type="entry name" value="AcylCoA_DH/oxidase_NM_dom_sf"/>
</dbReference>
<proteinExistence type="predicted"/>
<accession>A0A846XAY4</accession>
<dbReference type="Proteomes" id="UP000565715">
    <property type="component" value="Unassembled WGS sequence"/>
</dbReference>
<dbReference type="AlphaFoldDB" id="A0A846XAY4"/>
<dbReference type="GO" id="GO:0016627">
    <property type="term" value="F:oxidoreductase activity, acting on the CH-CH group of donors"/>
    <property type="evidence" value="ECO:0007669"/>
    <property type="project" value="InterPro"/>
</dbReference>
<evidence type="ECO:0000313" key="1">
    <source>
        <dbReference type="EMBL" id="NKY33451.1"/>
    </source>
</evidence>
<comment type="caution">
    <text evidence="1">The sequence shown here is derived from an EMBL/GenBank/DDBJ whole genome shotgun (WGS) entry which is preliminary data.</text>
</comment>
<dbReference type="Gene3D" id="2.40.110.10">
    <property type="entry name" value="Butyryl-CoA Dehydrogenase, subunit A, domain 2"/>
    <property type="match status" value="1"/>
</dbReference>
<evidence type="ECO:0000313" key="2">
    <source>
        <dbReference type="Proteomes" id="UP000565715"/>
    </source>
</evidence>
<dbReference type="SUPFAM" id="SSF56645">
    <property type="entry name" value="Acyl-CoA dehydrogenase NM domain-like"/>
    <property type="match status" value="1"/>
</dbReference>
<gene>
    <name evidence="1" type="ORF">HGA13_10255</name>
</gene>
<name>A0A846XAY4_9NOCA</name>
<keyword evidence="2" id="KW-1185">Reference proteome</keyword>
<dbReference type="RefSeq" id="WP_068039855.1">
    <property type="nucleotide sequence ID" value="NZ_JAAXOO010000002.1"/>
</dbReference>
<dbReference type="InterPro" id="IPR036250">
    <property type="entry name" value="AcylCo_DH-like_C"/>
</dbReference>
<dbReference type="InterPro" id="IPR046373">
    <property type="entry name" value="Acyl-CoA_Oxase/DH_mid-dom_sf"/>
</dbReference>
<sequence>MTATVIALSAVTGFVRDRAADLDLGRTDIRPDIREIGGHGLLSAGLGGSDIREITELVEQVAGESLAAGFSLWAQRMSLEYLWRAPGPVREQHLDDLASGRRIGVTAMAAALKHLAGLGELPLQADETDGGRISGPIAWASNVFDDSVIVFPFRDGDGRGRVGVVAADAAGVRIRPAPELLALGATASTGLTFEQVEVRADQLVTADLPGFCGAIRPVFLLLQSAFCTGIAGTAVRESGHRLDGLGAQFRDEYRQLAGRYTTARQALYDHAADAHATPPAELLRLRLEAARLAVDATRLESTLCGGAGYALRCGTNRRFREAAFLPVQSPSEGQLRWELSQYD</sequence>
<protein>
    <submittedName>
        <fullName evidence="1">Acyl-CoA/acyl-ACP dehydrogenase</fullName>
    </submittedName>
</protein>
<dbReference type="SUPFAM" id="SSF47203">
    <property type="entry name" value="Acyl-CoA dehydrogenase C-terminal domain-like"/>
    <property type="match status" value="1"/>
</dbReference>